<feature type="region of interest" description="Disordered" evidence="1">
    <location>
        <begin position="290"/>
        <end position="361"/>
    </location>
</feature>
<reference evidence="3" key="1">
    <citation type="submission" date="2021-06" db="EMBL/GenBank/DDBJ databases">
        <title>Comparative genomics, transcriptomics and evolutionary studies reveal genomic signatures of adaptation to plant cell wall in hemibiotrophic fungi.</title>
        <authorList>
            <consortium name="DOE Joint Genome Institute"/>
            <person name="Baroncelli R."/>
            <person name="Diaz J.F."/>
            <person name="Benocci T."/>
            <person name="Peng M."/>
            <person name="Battaglia E."/>
            <person name="Haridas S."/>
            <person name="Andreopoulos W."/>
            <person name="Labutti K."/>
            <person name="Pangilinan J."/>
            <person name="Floch G.L."/>
            <person name="Makela M.R."/>
            <person name="Henrissat B."/>
            <person name="Grigoriev I.V."/>
            <person name="Crouch J.A."/>
            <person name="De Vries R.P."/>
            <person name="Sukno S.A."/>
            <person name="Thon M.R."/>
        </authorList>
    </citation>
    <scope>NUCLEOTIDE SEQUENCE</scope>
    <source>
        <strain evidence="3">MAFF235873</strain>
    </source>
</reference>
<proteinExistence type="predicted"/>
<feature type="region of interest" description="Disordered" evidence="1">
    <location>
        <begin position="380"/>
        <end position="460"/>
    </location>
</feature>
<name>A0AAD9HC14_9PEZI</name>
<feature type="compositionally biased region" description="Polar residues" evidence="1">
    <location>
        <begin position="724"/>
        <end position="740"/>
    </location>
</feature>
<dbReference type="EMBL" id="MU842919">
    <property type="protein sequence ID" value="KAK2026221.1"/>
    <property type="molecule type" value="Genomic_DNA"/>
</dbReference>
<keyword evidence="2" id="KW-0472">Membrane</keyword>
<feature type="compositionally biased region" description="Pro residues" evidence="1">
    <location>
        <begin position="417"/>
        <end position="439"/>
    </location>
</feature>
<keyword evidence="2" id="KW-0812">Transmembrane</keyword>
<feature type="transmembrane region" description="Helical" evidence="2">
    <location>
        <begin position="20"/>
        <end position="40"/>
    </location>
</feature>
<comment type="caution">
    <text evidence="3">The sequence shown here is derived from an EMBL/GenBank/DDBJ whole genome shotgun (WGS) entry which is preliminary data.</text>
</comment>
<feature type="transmembrane region" description="Helical" evidence="2">
    <location>
        <begin position="47"/>
        <end position="67"/>
    </location>
</feature>
<dbReference type="AlphaFoldDB" id="A0AAD9HC14"/>
<feature type="compositionally biased region" description="Basic and acidic residues" evidence="1">
    <location>
        <begin position="313"/>
        <end position="354"/>
    </location>
</feature>
<protein>
    <submittedName>
        <fullName evidence="3">Uncharacterized protein</fullName>
    </submittedName>
</protein>
<feature type="compositionally biased region" description="Low complexity" evidence="1">
    <location>
        <begin position="290"/>
        <end position="299"/>
    </location>
</feature>
<sequence length="813" mass="85274">MLWMPSPLIAPPVCLVVRSAVSLRFSSCSVIVVVVFAVPLRFCFLPVLFGIPSFVSPSLLYGLQVSFFSSRSIRYTHSSSIPASLSWQSFSLFSFIVRFGFGHSILVDYRLDTLLFSTTNSKDAMRFAKSLALLLGAALCDAQISMPRGGDVLMPNKQFEIAWQTTGLKAPINVNLIPSGRTDLSVVAEKIGVQIDNVGRLNWSPSSSITAFESFAIMITDSAEAVVISEPFQITQLTQQPVVQALPGAQPQYSTAAAGPPKVVYSGALPAGALPANFVAAEAASTTSTSVQATSTEAAPAQFTSETPASKKPTPDKADPEKADPEKANPDKADPEKANPEKADPEKANPEKADPQNPIMPTRLLPMYLLPSRPLRLLQRLSRPLPPKSPLPRTRRRQLRQTQLKRPAPRFLFPTLPRQPQPLNPPPRSPSLQPRPRPSPVSRLPTTKQQPRVLNRPQRRYSLLSLTSPLRLPPRPQQTTPALFPQYRRLLLRPFRSLLFRNSAPALRSLLRLSSTPVLQLLLLSSTPVLRSLLLSSTLVAPITAPQLNTSAPIAAPQLNTSTPTVPQTNTSTPAILPAVSVTEPATVAPAPTEALSSESPLSSVTPTAEAPEVASTGVSVASPQPQSSVPAPAAGSSDSLPSNGPSPTDITPLNPIKSDEPMMTPTPTPTPTPSGNVSGGESDSGSDSASSSAVSSTASSSSSSSATSVSSGSVSSGSTSASQPTAQPQLVSGDATTSVRPPGPVITLPSSLMTSMVLATAANAVAPTGGLFAVTTAPTVFNPDSAGCRTTQGGYVAALLSAMAAAVAVTVL</sequence>
<keyword evidence="4" id="KW-1185">Reference proteome</keyword>
<evidence type="ECO:0000313" key="3">
    <source>
        <dbReference type="EMBL" id="KAK2026221.1"/>
    </source>
</evidence>
<dbReference type="Proteomes" id="UP001232148">
    <property type="component" value="Unassembled WGS sequence"/>
</dbReference>
<evidence type="ECO:0000256" key="2">
    <source>
        <dbReference type="SAM" id="Phobius"/>
    </source>
</evidence>
<keyword evidence="2" id="KW-1133">Transmembrane helix</keyword>
<accession>A0AAD9HC14</accession>
<feature type="compositionally biased region" description="Polar residues" evidence="1">
    <location>
        <begin position="639"/>
        <end position="652"/>
    </location>
</feature>
<feature type="compositionally biased region" description="Polar residues" evidence="1">
    <location>
        <begin position="596"/>
        <end position="607"/>
    </location>
</feature>
<evidence type="ECO:0000313" key="4">
    <source>
        <dbReference type="Proteomes" id="UP001232148"/>
    </source>
</evidence>
<feature type="region of interest" description="Disordered" evidence="1">
    <location>
        <begin position="588"/>
        <end position="744"/>
    </location>
</feature>
<evidence type="ECO:0000256" key="1">
    <source>
        <dbReference type="SAM" id="MobiDB-lite"/>
    </source>
</evidence>
<gene>
    <name evidence="3" type="ORF">LX32DRAFT_31493</name>
</gene>
<feature type="compositionally biased region" description="Low complexity" evidence="1">
    <location>
        <begin position="618"/>
        <end position="638"/>
    </location>
</feature>
<feature type="compositionally biased region" description="Low complexity" evidence="1">
    <location>
        <begin position="680"/>
        <end position="723"/>
    </location>
</feature>
<organism evidence="3 4">
    <name type="scientific">Colletotrichum zoysiae</name>
    <dbReference type="NCBI Taxonomy" id="1216348"/>
    <lineage>
        <taxon>Eukaryota</taxon>
        <taxon>Fungi</taxon>
        <taxon>Dikarya</taxon>
        <taxon>Ascomycota</taxon>
        <taxon>Pezizomycotina</taxon>
        <taxon>Sordariomycetes</taxon>
        <taxon>Hypocreomycetidae</taxon>
        <taxon>Glomerellales</taxon>
        <taxon>Glomerellaceae</taxon>
        <taxon>Colletotrichum</taxon>
        <taxon>Colletotrichum graminicola species complex</taxon>
    </lineage>
</organism>